<proteinExistence type="predicted"/>
<dbReference type="OrthoDB" id="3252634at2759"/>
<protein>
    <submittedName>
        <fullName evidence="2">Uncharacterized protein</fullName>
    </submittedName>
</protein>
<feature type="region of interest" description="Disordered" evidence="1">
    <location>
        <begin position="350"/>
        <end position="370"/>
    </location>
</feature>
<name>A0A8H6Z8E7_9AGAR</name>
<keyword evidence="3" id="KW-1185">Reference proteome</keyword>
<sequence length="508" mass="55060">MQFRAAIFRLYPDADPERRHSLGDLESLVKRFSNTSSPSRAVFLDFYRRFFTISSYLCSRDRLSVGEQSRLLFQAVPLAISPAVQLRLRIVCPGVHPHDPYALDDLRAAIDFVLVDMATIPSPFPEPHLSAAPDSTPLIADPSIAALVEATNQLIELVSSSQQLPSPASLRLDSQPPSSPRPACCSYCSDPAHFIARCPIVTADIRAGICRRNAEGKVVLPSGMYVPHSFAGPDLCARFSSWHKANSASSAPVSQSCDLATPPRSLPTPPFASHSPHFAAKSLSPRISTTTRQAPASTIAAQNRIAALEAQLASLRSPACDPRTPVACAPRDTMAPIRVFAHSAVPHAIPQSPHRTLAPESSPTSLLKPHVPYVDRIAPVPPYHPYRRDSEPTPSAKAPAVPHTLKSSLSFVHDLETPHMLHPEPRTSPTLSAYRAISQSTVVQSHSVSEPSSRAAHFYQHPFDPEQHPTCFPSPQSHNGVSNRTQFSCQDLAVSPESPCVSAVVPEI</sequence>
<evidence type="ECO:0000313" key="2">
    <source>
        <dbReference type="EMBL" id="KAF7372682.1"/>
    </source>
</evidence>
<gene>
    <name evidence="2" type="ORF">MVEN_00131500</name>
</gene>
<reference evidence="2" key="1">
    <citation type="submission" date="2020-05" db="EMBL/GenBank/DDBJ databases">
        <title>Mycena genomes resolve the evolution of fungal bioluminescence.</title>
        <authorList>
            <person name="Tsai I.J."/>
        </authorList>
    </citation>
    <scope>NUCLEOTIDE SEQUENCE</scope>
    <source>
        <strain evidence="2">CCC161011</strain>
    </source>
</reference>
<dbReference type="Proteomes" id="UP000620124">
    <property type="component" value="Unassembled WGS sequence"/>
</dbReference>
<dbReference type="EMBL" id="JACAZI010000001">
    <property type="protein sequence ID" value="KAF7372682.1"/>
    <property type="molecule type" value="Genomic_DNA"/>
</dbReference>
<evidence type="ECO:0000313" key="3">
    <source>
        <dbReference type="Proteomes" id="UP000620124"/>
    </source>
</evidence>
<dbReference type="AlphaFoldDB" id="A0A8H6Z8E7"/>
<accession>A0A8H6Z8E7</accession>
<evidence type="ECO:0000256" key="1">
    <source>
        <dbReference type="SAM" id="MobiDB-lite"/>
    </source>
</evidence>
<comment type="caution">
    <text evidence="2">The sequence shown here is derived from an EMBL/GenBank/DDBJ whole genome shotgun (WGS) entry which is preliminary data.</text>
</comment>
<organism evidence="2 3">
    <name type="scientific">Mycena venus</name>
    <dbReference type="NCBI Taxonomy" id="2733690"/>
    <lineage>
        <taxon>Eukaryota</taxon>
        <taxon>Fungi</taxon>
        <taxon>Dikarya</taxon>
        <taxon>Basidiomycota</taxon>
        <taxon>Agaricomycotina</taxon>
        <taxon>Agaricomycetes</taxon>
        <taxon>Agaricomycetidae</taxon>
        <taxon>Agaricales</taxon>
        <taxon>Marasmiineae</taxon>
        <taxon>Mycenaceae</taxon>
        <taxon>Mycena</taxon>
    </lineage>
</organism>